<organism evidence="1 3">
    <name type="scientific">Pseudomonas fluorescens</name>
    <dbReference type="NCBI Taxonomy" id="294"/>
    <lineage>
        <taxon>Bacteria</taxon>
        <taxon>Pseudomonadati</taxon>
        <taxon>Pseudomonadota</taxon>
        <taxon>Gammaproteobacteria</taxon>
        <taxon>Pseudomonadales</taxon>
        <taxon>Pseudomonadaceae</taxon>
        <taxon>Pseudomonas</taxon>
    </lineage>
</organism>
<dbReference type="Proteomes" id="UP000349468">
    <property type="component" value="Unassembled WGS sequence"/>
</dbReference>
<protein>
    <submittedName>
        <fullName evidence="1">Uncharacterized protein</fullName>
    </submittedName>
</protein>
<evidence type="ECO:0000313" key="3">
    <source>
        <dbReference type="Proteomes" id="UP000327167"/>
    </source>
</evidence>
<dbReference type="Proteomes" id="UP000327167">
    <property type="component" value="Unassembled WGS sequence"/>
</dbReference>
<dbReference type="InterPro" id="IPR008617">
    <property type="entry name" value="Uncharacterised_YcgJ"/>
</dbReference>
<dbReference type="EMBL" id="CABVHJ010000033">
    <property type="protein sequence ID" value="VVN46513.1"/>
    <property type="molecule type" value="Genomic_DNA"/>
</dbReference>
<name>A0A5E6XZ46_PSEFL</name>
<sequence length="119" mass="13235">MNKSFLSFFITLQLMGAAIPINAEERAALRSPQSGVLCDNYLCANDEGVSRELTEKNLGTKVAAKLFSQGDFNLTEFTFANGIFCDVKDRLCREDRYYGADGRRSGAVSKKYTQLLFGQ</sequence>
<dbReference type="Pfam" id="PF05666">
    <property type="entry name" value="YcgJ"/>
    <property type="match status" value="1"/>
</dbReference>
<evidence type="ECO:0000313" key="2">
    <source>
        <dbReference type="EMBL" id="VVP61057.1"/>
    </source>
</evidence>
<dbReference type="EMBL" id="CABVIK010000032">
    <property type="protein sequence ID" value="VVP61057.1"/>
    <property type="molecule type" value="Genomic_DNA"/>
</dbReference>
<evidence type="ECO:0000313" key="1">
    <source>
        <dbReference type="EMBL" id="VVN46513.1"/>
    </source>
</evidence>
<gene>
    <name evidence="1" type="ORF">PS655_05876</name>
    <name evidence="2" type="ORF">PS870_06244</name>
</gene>
<evidence type="ECO:0000313" key="4">
    <source>
        <dbReference type="Proteomes" id="UP000349468"/>
    </source>
</evidence>
<dbReference type="RefSeq" id="WP_150652909.1">
    <property type="nucleotide sequence ID" value="NZ_CABVHJ010000033.1"/>
</dbReference>
<reference evidence="3 4" key="1">
    <citation type="submission" date="2019-09" db="EMBL/GenBank/DDBJ databases">
        <authorList>
            <person name="Chandra G."/>
            <person name="Truman W A."/>
        </authorList>
    </citation>
    <scope>NUCLEOTIDE SEQUENCE [LARGE SCALE GENOMIC DNA]</scope>
    <source>
        <strain evidence="1">PS655</strain>
        <strain evidence="2">PS870</strain>
    </source>
</reference>
<accession>A0A5E6XZ46</accession>
<dbReference type="AlphaFoldDB" id="A0A5E6XZ46"/>
<proteinExistence type="predicted"/>